<dbReference type="EMBL" id="VLKG01000001">
    <property type="protein sequence ID" value="TWH77123.1"/>
    <property type="molecule type" value="Genomic_DNA"/>
</dbReference>
<evidence type="ECO:0000313" key="2">
    <source>
        <dbReference type="EMBL" id="TWH77123.1"/>
    </source>
</evidence>
<name>A0A562J1Y7_9GAMM</name>
<feature type="transmembrane region" description="Helical" evidence="1">
    <location>
        <begin position="141"/>
        <end position="169"/>
    </location>
</feature>
<comment type="caution">
    <text evidence="2">The sequence shown here is derived from an EMBL/GenBank/DDBJ whole genome shotgun (WGS) entry which is preliminary data.</text>
</comment>
<evidence type="ECO:0000313" key="3">
    <source>
        <dbReference type="Proteomes" id="UP000319627"/>
    </source>
</evidence>
<dbReference type="RefSeq" id="WP_144569823.1">
    <property type="nucleotide sequence ID" value="NZ_VLKG01000001.1"/>
</dbReference>
<evidence type="ECO:0000256" key="1">
    <source>
        <dbReference type="SAM" id="Phobius"/>
    </source>
</evidence>
<keyword evidence="1" id="KW-0472">Membrane</keyword>
<proteinExistence type="predicted"/>
<keyword evidence="1" id="KW-1133">Transmembrane helix</keyword>
<accession>A0A562J1Y7</accession>
<dbReference type="Proteomes" id="UP000319627">
    <property type="component" value="Unassembled WGS sequence"/>
</dbReference>
<sequence length="233" mass="25317">MGVQYIEARHSIIAWRNRWLNEVDKRIADKLYMLNLNLNTEIDNFSVKDIVFTDSFVEKTLDPIILKWKLDRLNSIVLEAEKDLASKSKKSVVANLVDNNLADQPLMDKVLDLAGATASTSVAIAAVPVTASLSVVSAGGIAGLFGATTIAAPIVLAGVVVVTAAGFLARNRIANVKSSQQQRLKETTNSRVYADIIFNKGGTALRQVLRKAIEQTAEGVLKELKYKELSHAA</sequence>
<organism evidence="2 3">
    <name type="scientific">Azomonas agilis</name>
    <dbReference type="NCBI Taxonomy" id="116849"/>
    <lineage>
        <taxon>Bacteria</taxon>
        <taxon>Pseudomonadati</taxon>
        <taxon>Pseudomonadota</taxon>
        <taxon>Gammaproteobacteria</taxon>
        <taxon>Pseudomonadales</taxon>
        <taxon>Pseudomonadaceae</taxon>
        <taxon>Azomonas</taxon>
    </lineage>
</organism>
<gene>
    <name evidence="2" type="ORF">LX59_00025</name>
</gene>
<feature type="transmembrane region" description="Helical" evidence="1">
    <location>
        <begin position="113"/>
        <end position="135"/>
    </location>
</feature>
<keyword evidence="3" id="KW-1185">Reference proteome</keyword>
<dbReference type="AlphaFoldDB" id="A0A562J1Y7"/>
<protein>
    <submittedName>
        <fullName evidence="2">Uncharacterized protein</fullName>
    </submittedName>
</protein>
<keyword evidence="1" id="KW-0812">Transmembrane</keyword>
<reference evidence="2 3" key="1">
    <citation type="submission" date="2019-07" db="EMBL/GenBank/DDBJ databases">
        <title>Genomic Encyclopedia of Type Strains, Phase I: the one thousand microbial genomes (KMG-I) project.</title>
        <authorList>
            <person name="Kyrpides N."/>
        </authorList>
    </citation>
    <scope>NUCLEOTIDE SEQUENCE [LARGE SCALE GENOMIC DNA]</scope>
    <source>
        <strain evidence="2 3">DSM 375</strain>
    </source>
</reference>